<dbReference type="InterPro" id="IPR000182">
    <property type="entry name" value="GNAT_dom"/>
</dbReference>
<evidence type="ECO:0000313" key="5">
    <source>
        <dbReference type="EMBL" id="MBB5376199.1"/>
    </source>
</evidence>
<dbReference type="EMBL" id="BNAJ01000003">
    <property type="protein sequence ID" value="GHF40049.1"/>
    <property type="molecule type" value="Genomic_DNA"/>
</dbReference>
<accession>A0A7W8KGN8</accession>
<dbReference type="Proteomes" id="UP000619376">
    <property type="component" value="Unassembled WGS sequence"/>
</dbReference>
<dbReference type="EMBL" id="JACHFK010000003">
    <property type="protein sequence ID" value="MBB5376199.1"/>
    <property type="molecule type" value="Genomic_DNA"/>
</dbReference>
<dbReference type="RefSeq" id="WP_184110539.1">
    <property type="nucleotide sequence ID" value="NZ_BNAJ01000003.1"/>
</dbReference>
<reference evidence="7" key="2">
    <citation type="journal article" date="2019" name="Int. J. Syst. Evol. Microbiol.">
        <title>The Global Catalogue of Microorganisms (GCM) 10K type strain sequencing project: providing services to taxonomists for standard genome sequencing and annotation.</title>
        <authorList>
            <consortium name="The Broad Institute Genomics Platform"/>
            <consortium name="The Broad Institute Genome Sequencing Center for Infectious Disease"/>
            <person name="Wu L."/>
            <person name="Ma J."/>
        </authorList>
    </citation>
    <scope>NUCLEOTIDE SEQUENCE [LARGE SCALE GENOMIC DNA]</scope>
    <source>
        <strain evidence="7">CGMCC 1.18437</strain>
    </source>
</reference>
<keyword evidence="2 5" id="KW-0012">Acyltransferase</keyword>
<dbReference type="GO" id="GO:0016747">
    <property type="term" value="F:acyltransferase activity, transferring groups other than amino-acyl groups"/>
    <property type="evidence" value="ECO:0007669"/>
    <property type="project" value="InterPro"/>
</dbReference>
<dbReference type="Proteomes" id="UP000539473">
    <property type="component" value="Unassembled WGS sequence"/>
</dbReference>
<protein>
    <submittedName>
        <fullName evidence="5">Putative acetyltransferase</fullName>
        <ecNumber evidence="5">2.3.1.-</ecNumber>
    </submittedName>
</protein>
<dbReference type="InterPro" id="IPR050832">
    <property type="entry name" value="Bact_Acetyltransf"/>
</dbReference>
<dbReference type="PANTHER" id="PTHR43877">
    <property type="entry name" value="AMINOALKYLPHOSPHONATE N-ACETYLTRANSFERASE-RELATED-RELATED"/>
    <property type="match status" value="1"/>
</dbReference>
<evidence type="ECO:0000259" key="3">
    <source>
        <dbReference type="PROSITE" id="PS51186"/>
    </source>
</evidence>
<name>A0A7W8KGN8_9DEIO</name>
<feature type="domain" description="N-acetyltransferase" evidence="3">
    <location>
        <begin position="1"/>
        <end position="151"/>
    </location>
</feature>
<dbReference type="PROSITE" id="PS51186">
    <property type="entry name" value="GNAT"/>
    <property type="match status" value="1"/>
</dbReference>
<dbReference type="EC" id="2.3.1.-" evidence="5"/>
<evidence type="ECO:0000256" key="2">
    <source>
        <dbReference type="ARBA" id="ARBA00023315"/>
    </source>
</evidence>
<keyword evidence="1 5" id="KW-0808">Transferase</keyword>
<reference evidence="4" key="1">
    <citation type="journal article" date="2014" name="Int. J. Syst. Evol. Microbiol.">
        <title>Complete genome of a new Firmicutes species belonging to the dominant human colonic microbiota ('Ruminococcus bicirculans') reveals two chromosomes and a selective capacity to utilize plant glucans.</title>
        <authorList>
            <consortium name="NISC Comparative Sequencing Program"/>
            <person name="Wegmann U."/>
            <person name="Louis P."/>
            <person name="Goesmann A."/>
            <person name="Henrissat B."/>
            <person name="Duncan S.H."/>
            <person name="Flint H.J."/>
        </authorList>
    </citation>
    <scope>NUCLEOTIDE SEQUENCE</scope>
    <source>
        <strain evidence="4">CGMCC 1.18437</strain>
    </source>
</reference>
<dbReference type="Pfam" id="PF13527">
    <property type="entry name" value="Acetyltransf_9"/>
    <property type="match status" value="1"/>
</dbReference>
<gene>
    <name evidence="4" type="ORF">GCM10017781_15830</name>
    <name evidence="5" type="ORF">HNQ07_001656</name>
</gene>
<keyword evidence="7" id="KW-1185">Reference proteome</keyword>
<proteinExistence type="predicted"/>
<evidence type="ECO:0000313" key="4">
    <source>
        <dbReference type="EMBL" id="GHF40049.1"/>
    </source>
</evidence>
<evidence type="ECO:0000256" key="1">
    <source>
        <dbReference type="ARBA" id="ARBA00022679"/>
    </source>
</evidence>
<organism evidence="5 6">
    <name type="scientific">Deinococcus metalli</name>
    <dbReference type="NCBI Taxonomy" id="1141878"/>
    <lineage>
        <taxon>Bacteria</taxon>
        <taxon>Thermotogati</taxon>
        <taxon>Deinococcota</taxon>
        <taxon>Deinococci</taxon>
        <taxon>Deinococcales</taxon>
        <taxon>Deinococcaceae</taxon>
        <taxon>Deinococcus</taxon>
    </lineage>
</organism>
<comment type="caution">
    <text evidence="5">The sequence shown here is derived from an EMBL/GenBank/DDBJ whole genome shotgun (WGS) entry which is preliminary data.</text>
</comment>
<evidence type="ECO:0000313" key="7">
    <source>
        <dbReference type="Proteomes" id="UP000619376"/>
    </source>
</evidence>
<evidence type="ECO:0000313" key="6">
    <source>
        <dbReference type="Proteomes" id="UP000539473"/>
    </source>
</evidence>
<sequence length="164" mass="17658">MTVRPEVPADTAAIEDVTRRAFTWDDGRAENAMIGAFRASADFRAEWSLVMVQGGMIVGHGMIAPCDLHGGDADQPRRALLLGPMSVAPEHQRQGVGSALVRGLLERAQSSGEALVVLWGHPEFYPRFGFRPAGDHGLLPETPAAMAYPLQPDLSAYAGLELPR</sequence>
<dbReference type="SUPFAM" id="SSF55729">
    <property type="entry name" value="Acyl-CoA N-acyltransferases (Nat)"/>
    <property type="match status" value="1"/>
</dbReference>
<reference evidence="5 6" key="3">
    <citation type="submission" date="2020-08" db="EMBL/GenBank/DDBJ databases">
        <title>Genomic Encyclopedia of Type Strains, Phase IV (KMG-IV): sequencing the most valuable type-strain genomes for metagenomic binning, comparative biology and taxonomic classification.</title>
        <authorList>
            <person name="Goeker M."/>
        </authorList>
    </citation>
    <scope>NUCLEOTIDE SEQUENCE [LARGE SCALE GENOMIC DNA]</scope>
    <source>
        <strain evidence="5 6">DSM 27521</strain>
    </source>
</reference>
<reference evidence="4" key="4">
    <citation type="submission" date="2024-05" db="EMBL/GenBank/DDBJ databases">
        <authorList>
            <person name="Sun Q."/>
            <person name="Zhou Y."/>
        </authorList>
    </citation>
    <scope>NUCLEOTIDE SEQUENCE</scope>
    <source>
        <strain evidence="4">CGMCC 1.18437</strain>
    </source>
</reference>
<dbReference type="AlphaFoldDB" id="A0A7W8KGN8"/>
<dbReference type="InterPro" id="IPR016181">
    <property type="entry name" value="Acyl_CoA_acyltransferase"/>
</dbReference>
<dbReference type="Gene3D" id="3.40.630.30">
    <property type="match status" value="1"/>
</dbReference>
<dbReference type="CDD" id="cd04301">
    <property type="entry name" value="NAT_SF"/>
    <property type="match status" value="1"/>
</dbReference>